<dbReference type="Proteomes" id="UP000031307">
    <property type="component" value="Unassembled WGS sequence"/>
</dbReference>
<dbReference type="PATRIC" id="fig|83552.4.peg.319"/>
<accession>A0A0C1C4W0</accession>
<sequence>MVIMSAPPKEESPRTTWHLFDVFGVELEYMIVDRENLNILPITDQLLYRMLGEYSGDYEKEPIGWSNELALHVLELKTTKPTSKLNQIHADFQREVKDINKYLEAFNGMLMPTAMHPWMDPHREMKLWTHDNKEIYAAFNRIFNCQGHGWSNLQSNHLNLPFGNEEEFVRLHAAIRMILPLIPSLAASSPIVEGKTTGFYDTRLNVYQSNSAKIPSITAHIIPEVCLSFDDYKTKIFDRIYQDIAKFDPEKTLQHEWLNARGAITRFNRNAIEIRLIDVQECPKADVAISRAIAEVIRHLTQERWLPLEKLHQFHEERLKGILLDGIKNGEYAEIHDAEFLKVFGWTKSSTCTAKELWGHLIEQVGYKEDQALHHILMHGTLSTRILKALGSNFSHKKLEETYRYLCQNLENGTLFLSP</sequence>
<dbReference type="PANTHER" id="PTHR36510">
    <property type="entry name" value="GLUTAMATE--CYSTEINE LIGASE 2-RELATED"/>
    <property type="match status" value="1"/>
</dbReference>
<evidence type="ECO:0000313" key="2">
    <source>
        <dbReference type="Proteomes" id="UP000031307"/>
    </source>
</evidence>
<evidence type="ECO:0000313" key="1">
    <source>
        <dbReference type="EMBL" id="KIA78481.1"/>
    </source>
</evidence>
<dbReference type="AlphaFoldDB" id="A0A0C1C4W0"/>
<dbReference type="InterPro" id="IPR006336">
    <property type="entry name" value="GCS2"/>
</dbReference>
<dbReference type="InterPro" id="IPR014746">
    <property type="entry name" value="Gln_synth/guanido_kin_cat_dom"/>
</dbReference>
<protein>
    <recommendedName>
        <fullName evidence="3">Glutamate--cysteine ligase</fullName>
    </recommendedName>
</protein>
<name>A0A0C1C4W0_9BACT</name>
<dbReference type="GO" id="GO:0004357">
    <property type="term" value="F:glutamate-cysteine ligase activity"/>
    <property type="evidence" value="ECO:0007669"/>
    <property type="project" value="InterPro"/>
</dbReference>
<proteinExistence type="predicted"/>
<dbReference type="Pfam" id="PF04107">
    <property type="entry name" value="GCS2"/>
    <property type="match status" value="1"/>
</dbReference>
<dbReference type="SUPFAM" id="SSF55931">
    <property type="entry name" value="Glutamine synthetase/guanido kinase"/>
    <property type="match status" value="1"/>
</dbReference>
<reference evidence="1 2" key="1">
    <citation type="journal article" date="2014" name="Mol. Biol. Evol.">
        <title>Massive expansion of Ubiquitination-related gene families within the Chlamydiae.</title>
        <authorList>
            <person name="Domman D."/>
            <person name="Collingro A."/>
            <person name="Lagkouvardos I."/>
            <person name="Gehre L."/>
            <person name="Weinmaier T."/>
            <person name="Rattei T."/>
            <person name="Subtil A."/>
            <person name="Horn M."/>
        </authorList>
    </citation>
    <scope>NUCLEOTIDE SEQUENCE [LARGE SCALE GENOMIC DNA]</scope>
    <source>
        <strain evidence="1 2">OEW1</strain>
    </source>
</reference>
<evidence type="ECO:0008006" key="3">
    <source>
        <dbReference type="Google" id="ProtNLM"/>
    </source>
</evidence>
<comment type="caution">
    <text evidence="1">The sequence shown here is derived from an EMBL/GenBank/DDBJ whole genome shotgun (WGS) entry which is preliminary data.</text>
</comment>
<dbReference type="InterPro" id="IPR050141">
    <property type="entry name" value="GCL_type2/YbdK_subfam"/>
</dbReference>
<dbReference type="Gene3D" id="3.30.590.20">
    <property type="match status" value="1"/>
</dbReference>
<dbReference type="PANTHER" id="PTHR36510:SF1">
    <property type="entry name" value="GLUTAMATE--CYSTEINE LIGASE 2-RELATED"/>
    <property type="match status" value="1"/>
</dbReference>
<organism evidence="1 2">
    <name type="scientific">Parachlamydia acanthamoebae</name>
    <dbReference type="NCBI Taxonomy" id="83552"/>
    <lineage>
        <taxon>Bacteria</taxon>
        <taxon>Pseudomonadati</taxon>
        <taxon>Chlamydiota</taxon>
        <taxon>Chlamydiia</taxon>
        <taxon>Parachlamydiales</taxon>
        <taxon>Parachlamydiaceae</taxon>
        <taxon>Parachlamydia</taxon>
    </lineage>
</organism>
<gene>
    <name evidence="1" type="ORF">DB43_DY00320</name>
</gene>
<dbReference type="GO" id="GO:0042398">
    <property type="term" value="P:modified amino acid biosynthetic process"/>
    <property type="evidence" value="ECO:0007669"/>
    <property type="project" value="InterPro"/>
</dbReference>
<dbReference type="EMBL" id="JSAM01000019">
    <property type="protein sequence ID" value="KIA78481.1"/>
    <property type="molecule type" value="Genomic_DNA"/>
</dbReference>